<dbReference type="AlphaFoldDB" id="A0A816AHI7"/>
<evidence type="ECO:0000256" key="2">
    <source>
        <dbReference type="ARBA" id="ARBA00022692"/>
    </source>
</evidence>
<evidence type="ECO:0000313" key="6">
    <source>
        <dbReference type="EMBL" id="CAF1161224.1"/>
    </source>
</evidence>
<dbReference type="Gene3D" id="3.40.50.2300">
    <property type="match status" value="1"/>
</dbReference>
<reference evidence="7" key="1">
    <citation type="submission" date="2021-02" db="EMBL/GenBank/DDBJ databases">
        <authorList>
            <person name="Nowell W R."/>
        </authorList>
    </citation>
    <scope>NUCLEOTIDE SEQUENCE</scope>
</reference>
<dbReference type="EMBL" id="CAJNOI010000178">
    <property type="protein sequence ID" value="CAF1161224.1"/>
    <property type="molecule type" value="Genomic_DNA"/>
</dbReference>
<dbReference type="GO" id="GO:0016020">
    <property type="term" value="C:membrane"/>
    <property type="evidence" value="ECO:0007669"/>
    <property type="project" value="UniProtKB-SubCell"/>
</dbReference>
<accession>A0A816AHI7</accession>
<evidence type="ECO:0000256" key="4">
    <source>
        <dbReference type="ARBA" id="ARBA00023136"/>
    </source>
</evidence>
<keyword evidence="2" id="KW-0812">Transmembrane</keyword>
<dbReference type="SUPFAM" id="SSF53822">
    <property type="entry name" value="Periplasmic binding protein-like I"/>
    <property type="match status" value="1"/>
</dbReference>
<gene>
    <name evidence="6" type="ORF">BJG266_LOCUS24649</name>
    <name evidence="7" type="ORF">QVE165_LOCUS52168</name>
</gene>
<comment type="subcellular location">
    <subcellularLocation>
        <location evidence="1">Membrane</location>
    </subcellularLocation>
</comment>
<dbReference type="Proteomes" id="UP000663877">
    <property type="component" value="Unassembled WGS sequence"/>
</dbReference>
<evidence type="ECO:0000313" key="7">
    <source>
        <dbReference type="EMBL" id="CAF1597711.1"/>
    </source>
</evidence>
<keyword evidence="3" id="KW-1133">Transmembrane helix</keyword>
<evidence type="ECO:0000256" key="3">
    <source>
        <dbReference type="ARBA" id="ARBA00022989"/>
    </source>
</evidence>
<keyword evidence="4" id="KW-0472">Membrane</keyword>
<evidence type="ECO:0000256" key="1">
    <source>
        <dbReference type="ARBA" id="ARBA00004370"/>
    </source>
</evidence>
<name>A0A816AHI7_9BILA</name>
<keyword evidence="8" id="KW-1185">Reference proteome</keyword>
<dbReference type="InterPro" id="IPR028082">
    <property type="entry name" value="Peripla_BP_I"/>
</dbReference>
<sequence>MFGSNGAKVITNTFLNNEIQDNLQTRLIQSSSRIVVILAESSHTRLILQEALDSDVLGPKFTWILSSSISLTSFNSIFYSKLIGMLIIEQVTGAIISESVNTTLLNTAYQIWKEYEPESFPGSMNVSNYALYTFDVTYSLIQSL</sequence>
<protein>
    <recommendedName>
        <fullName evidence="5">Receptor ligand binding region domain-containing protein</fullName>
    </recommendedName>
</protein>
<dbReference type="InterPro" id="IPR001828">
    <property type="entry name" value="ANF_lig-bd_rcpt"/>
</dbReference>
<feature type="domain" description="Receptor ligand binding region" evidence="5">
    <location>
        <begin position="7"/>
        <end position="141"/>
    </location>
</feature>
<dbReference type="OrthoDB" id="5984008at2759"/>
<proteinExistence type="predicted"/>
<dbReference type="EMBL" id="CAJNOM010001200">
    <property type="protein sequence ID" value="CAF1597711.1"/>
    <property type="molecule type" value="Genomic_DNA"/>
</dbReference>
<comment type="caution">
    <text evidence="7">The sequence shown here is derived from an EMBL/GenBank/DDBJ whole genome shotgun (WGS) entry which is preliminary data.</text>
</comment>
<dbReference type="Pfam" id="PF01094">
    <property type="entry name" value="ANF_receptor"/>
    <property type="match status" value="1"/>
</dbReference>
<dbReference type="Proteomes" id="UP000663832">
    <property type="component" value="Unassembled WGS sequence"/>
</dbReference>
<organism evidence="7 8">
    <name type="scientific">Adineta steineri</name>
    <dbReference type="NCBI Taxonomy" id="433720"/>
    <lineage>
        <taxon>Eukaryota</taxon>
        <taxon>Metazoa</taxon>
        <taxon>Spiralia</taxon>
        <taxon>Gnathifera</taxon>
        <taxon>Rotifera</taxon>
        <taxon>Eurotatoria</taxon>
        <taxon>Bdelloidea</taxon>
        <taxon>Adinetida</taxon>
        <taxon>Adinetidae</taxon>
        <taxon>Adineta</taxon>
    </lineage>
</organism>
<evidence type="ECO:0000259" key="5">
    <source>
        <dbReference type="Pfam" id="PF01094"/>
    </source>
</evidence>
<evidence type="ECO:0000313" key="8">
    <source>
        <dbReference type="Proteomes" id="UP000663832"/>
    </source>
</evidence>